<proteinExistence type="predicted"/>
<sequence length="80" mass="9439">MQIPYGNFTNRIWRSRDRSEVLSQAWHSPCSFLERARELRWTSFHCCWGPVNESDGHAAFQKNSWLSCVFGQCQEHLLAH</sequence>
<name>A0A834UA54_VESPE</name>
<dbReference type="EMBL" id="JACSDY010000006">
    <property type="protein sequence ID" value="KAF7425336.1"/>
    <property type="molecule type" value="Genomic_DNA"/>
</dbReference>
<reference evidence="1" key="1">
    <citation type="journal article" date="2020" name="G3 (Bethesda)">
        <title>High-Quality Assemblies for Three Invasive Social Wasps from the &lt;i&gt;Vespula&lt;/i&gt; Genus.</title>
        <authorList>
            <person name="Harrop T.W.R."/>
            <person name="Guhlin J."/>
            <person name="McLaughlin G.M."/>
            <person name="Permina E."/>
            <person name="Stockwell P."/>
            <person name="Gilligan J."/>
            <person name="Le Lec M.F."/>
            <person name="Gruber M.A.M."/>
            <person name="Quinn O."/>
            <person name="Lovegrove M."/>
            <person name="Duncan E.J."/>
            <person name="Remnant E.J."/>
            <person name="Van Eeckhoven J."/>
            <person name="Graham B."/>
            <person name="Knapp R.A."/>
            <person name="Langford K.W."/>
            <person name="Kronenberg Z."/>
            <person name="Press M.O."/>
            <person name="Eacker S.M."/>
            <person name="Wilson-Rankin E.E."/>
            <person name="Purcell J."/>
            <person name="Lester P.J."/>
            <person name="Dearden P.K."/>
        </authorList>
    </citation>
    <scope>NUCLEOTIDE SEQUENCE</scope>
    <source>
        <strain evidence="1">Volc-1</strain>
    </source>
</reference>
<gene>
    <name evidence="1" type="ORF">H0235_007774</name>
</gene>
<protein>
    <submittedName>
        <fullName evidence="1">Uncharacterized protein</fullName>
    </submittedName>
</protein>
<comment type="caution">
    <text evidence="1">The sequence shown here is derived from an EMBL/GenBank/DDBJ whole genome shotgun (WGS) entry which is preliminary data.</text>
</comment>
<evidence type="ECO:0000313" key="2">
    <source>
        <dbReference type="Proteomes" id="UP000600918"/>
    </source>
</evidence>
<dbReference type="AlphaFoldDB" id="A0A834UA54"/>
<organism evidence="1 2">
    <name type="scientific">Vespula pensylvanica</name>
    <name type="common">Western yellow jacket</name>
    <name type="synonym">Wasp</name>
    <dbReference type="NCBI Taxonomy" id="30213"/>
    <lineage>
        <taxon>Eukaryota</taxon>
        <taxon>Metazoa</taxon>
        <taxon>Ecdysozoa</taxon>
        <taxon>Arthropoda</taxon>
        <taxon>Hexapoda</taxon>
        <taxon>Insecta</taxon>
        <taxon>Pterygota</taxon>
        <taxon>Neoptera</taxon>
        <taxon>Endopterygota</taxon>
        <taxon>Hymenoptera</taxon>
        <taxon>Apocrita</taxon>
        <taxon>Aculeata</taxon>
        <taxon>Vespoidea</taxon>
        <taxon>Vespidae</taxon>
        <taxon>Vespinae</taxon>
        <taxon>Vespula</taxon>
    </lineage>
</organism>
<accession>A0A834UA54</accession>
<dbReference type="Proteomes" id="UP000600918">
    <property type="component" value="Unassembled WGS sequence"/>
</dbReference>
<evidence type="ECO:0000313" key="1">
    <source>
        <dbReference type="EMBL" id="KAF7425336.1"/>
    </source>
</evidence>
<keyword evidence="2" id="KW-1185">Reference proteome</keyword>